<dbReference type="EMBL" id="QHKO01000004">
    <property type="protein sequence ID" value="RAL22124.1"/>
    <property type="molecule type" value="Genomic_DNA"/>
</dbReference>
<organism evidence="1 2">
    <name type="scientific">Lujinxingia litoralis</name>
    <dbReference type="NCBI Taxonomy" id="2211119"/>
    <lineage>
        <taxon>Bacteria</taxon>
        <taxon>Deltaproteobacteria</taxon>
        <taxon>Bradymonadales</taxon>
        <taxon>Lujinxingiaceae</taxon>
        <taxon>Lujinxingia</taxon>
    </lineage>
</organism>
<evidence type="ECO:0000313" key="2">
    <source>
        <dbReference type="Proteomes" id="UP000249169"/>
    </source>
</evidence>
<dbReference type="AlphaFoldDB" id="A0A328C6N2"/>
<evidence type="ECO:0000313" key="1">
    <source>
        <dbReference type="EMBL" id="RAL22124.1"/>
    </source>
</evidence>
<sequence length="76" mass="8208">MDEQQEKAIATMCQEMGLAIGGVRRRGAVLVLEPAEGGSLPDAERLGAIARALSEQGYRYVTLDLAGFETREVRDA</sequence>
<dbReference type="Proteomes" id="UP000249169">
    <property type="component" value="Unassembled WGS sequence"/>
</dbReference>
<protein>
    <submittedName>
        <fullName evidence="1">Uncharacterized protein</fullName>
    </submittedName>
</protein>
<comment type="caution">
    <text evidence="1">The sequence shown here is derived from an EMBL/GenBank/DDBJ whole genome shotgun (WGS) entry which is preliminary data.</text>
</comment>
<accession>A0A328C6N2</accession>
<name>A0A328C6N2_9DELT</name>
<gene>
    <name evidence="1" type="ORF">DL240_09725</name>
</gene>
<proteinExistence type="predicted"/>
<reference evidence="1 2" key="1">
    <citation type="submission" date="2018-05" db="EMBL/GenBank/DDBJ databases">
        <title>Lujinxingia marina gen. nov. sp. nov., a new facultative anaerobic member of the class Deltaproteobacteria, and proposal of Lujinxingaceae fam. nov.</title>
        <authorList>
            <person name="Li C.-M."/>
        </authorList>
    </citation>
    <scope>NUCLEOTIDE SEQUENCE [LARGE SCALE GENOMIC DNA]</scope>
    <source>
        <strain evidence="1 2">B210</strain>
    </source>
</reference>
<keyword evidence="2" id="KW-1185">Reference proteome</keyword>
<dbReference type="RefSeq" id="WP_111729695.1">
    <property type="nucleotide sequence ID" value="NZ_QHKO01000004.1"/>
</dbReference>
<dbReference type="OrthoDB" id="5523252at2"/>